<dbReference type="AlphaFoldDB" id="A0A915J6Q4"/>
<dbReference type="Proteomes" id="UP000887565">
    <property type="component" value="Unplaced"/>
</dbReference>
<keyword evidence="1" id="KW-1185">Reference proteome</keyword>
<protein>
    <submittedName>
        <fullName evidence="2">Uncharacterized protein</fullName>
    </submittedName>
</protein>
<evidence type="ECO:0000313" key="2">
    <source>
        <dbReference type="WBParaSite" id="nRc.2.0.1.t22131-RA"/>
    </source>
</evidence>
<dbReference type="WBParaSite" id="nRc.2.0.1.t22131-RA">
    <property type="protein sequence ID" value="nRc.2.0.1.t22131-RA"/>
    <property type="gene ID" value="nRc.2.0.1.g22131"/>
</dbReference>
<evidence type="ECO:0000313" key="1">
    <source>
        <dbReference type="Proteomes" id="UP000887565"/>
    </source>
</evidence>
<accession>A0A915J6Q4</accession>
<reference evidence="2" key="1">
    <citation type="submission" date="2022-11" db="UniProtKB">
        <authorList>
            <consortium name="WormBaseParasite"/>
        </authorList>
    </citation>
    <scope>IDENTIFICATION</scope>
</reference>
<organism evidence="1 2">
    <name type="scientific">Romanomermis culicivorax</name>
    <name type="common">Nematode worm</name>
    <dbReference type="NCBI Taxonomy" id="13658"/>
    <lineage>
        <taxon>Eukaryota</taxon>
        <taxon>Metazoa</taxon>
        <taxon>Ecdysozoa</taxon>
        <taxon>Nematoda</taxon>
        <taxon>Enoplea</taxon>
        <taxon>Dorylaimia</taxon>
        <taxon>Mermithida</taxon>
        <taxon>Mermithoidea</taxon>
        <taxon>Mermithidae</taxon>
        <taxon>Romanomermis</taxon>
    </lineage>
</organism>
<proteinExistence type="predicted"/>
<name>A0A915J6Q4_ROMCU</name>
<sequence>MMREASMTSCLFANEYAWAYHLLMAVGVIRAKSNSKNIIREASGIDNIPLTIRQREADVKLSREYSPLLV</sequence>